<feature type="region of interest" description="Disordered" evidence="1">
    <location>
        <begin position="219"/>
        <end position="241"/>
    </location>
</feature>
<protein>
    <submittedName>
        <fullName evidence="2">Uncharacterized protein</fullName>
    </submittedName>
</protein>
<name>A0AAN9HTA5_CROPI</name>
<evidence type="ECO:0000313" key="3">
    <source>
        <dbReference type="Proteomes" id="UP001372338"/>
    </source>
</evidence>
<dbReference type="PANTHER" id="PTHR34105">
    <property type="entry name" value="PROLINE-, GLUTAMIC ACID- AND LEUCINE-RICH PROTEIN 1"/>
    <property type="match status" value="1"/>
</dbReference>
<comment type="caution">
    <text evidence="2">The sequence shown here is derived from an EMBL/GenBank/DDBJ whole genome shotgun (WGS) entry which is preliminary data.</text>
</comment>
<dbReference type="GO" id="GO:0006364">
    <property type="term" value="P:rRNA processing"/>
    <property type="evidence" value="ECO:0007669"/>
    <property type="project" value="TreeGrafter"/>
</dbReference>
<feature type="compositionally biased region" description="Polar residues" evidence="1">
    <location>
        <begin position="179"/>
        <end position="191"/>
    </location>
</feature>
<organism evidence="2 3">
    <name type="scientific">Crotalaria pallida</name>
    <name type="common">Smooth rattlebox</name>
    <name type="synonym">Crotalaria striata</name>
    <dbReference type="NCBI Taxonomy" id="3830"/>
    <lineage>
        <taxon>Eukaryota</taxon>
        <taxon>Viridiplantae</taxon>
        <taxon>Streptophyta</taxon>
        <taxon>Embryophyta</taxon>
        <taxon>Tracheophyta</taxon>
        <taxon>Spermatophyta</taxon>
        <taxon>Magnoliopsida</taxon>
        <taxon>eudicotyledons</taxon>
        <taxon>Gunneridae</taxon>
        <taxon>Pentapetalae</taxon>
        <taxon>rosids</taxon>
        <taxon>fabids</taxon>
        <taxon>Fabales</taxon>
        <taxon>Fabaceae</taxon>
        <taxon>Papilionoideae</taxon>
        <taxon>50 kb inversion clade</taxon>
        <taxon>genistoids sensu lato</taxon>
        <taxon>core genistoids</taxon>
        <taxon>Crotalarieae</taxon>
        <taxon>Crotalaria</taxon>
    </lineage>
</organism>
<dbReference type="PANTHER" id="PTHR34105:SF1">
    <property type="entry name" value="PROLINE-, GLUTAMIC ACID- AND LEUCINE-RICH PROTEIN 1"/>
    <property type="match status" value="1"/>
</dbReference>
<keyword evidence="3" id="KW-1185">Reference proteome</keyword>
<proteinExistence type="predicted"/>
<evidence type="ECO:0000313" key="2">
    <source>
        <dbReference type="EMBL" id="KAK7251092.1"/>
    </source>
</evidence>
<dbReference type="GO" id="GO:0005634">
    <property type="term" value="C:nucleus"/>
    <property type="evidence" value="ECO:0007669"/>
    <property type="project" value="TreeGrafter"/>
</dbReference>
<gene>
    <name evidence="2" type="ORF">RIF29_33995</name>
</gene>
<dbReference type="AlphaFoldDB" id="A0AAN9HTA5"/>
<accession>A0AAN9HTA5</accession>
<dbReference type="Proteomes" id="UP001372338">
    <property type="component" value="Unassembled WGS sequence"/>
</dbReference>
<feature type="region of interest" description="Disordered" evidence="1">
    <location>
        <begin position="166"/>
        <end position="191"/>
    </location>
</feature>
<reference evidence="2 3" key="1">
    <citation type="submission" date="2024-01" db="EMBL/GenBank/DDBJ databases">
        <title>The genomes of 5 underutilized Papilionoideae crops provide insights into root nodulation and disease resistanc.</title>
        <authorList>
            <person name="Yuan L."/>
        </authorList>
    </citation>
    <scope>NUCLEOTIDE SEQUENCE [LARGE SCALE GENOMIC DNA]</scope>
    <source>
        <strain evidence="2">ZHUSHIDOU_FW_LH</strain>
        <tissue evidence="2">Leaf</tissue>
    </source>
</reference>
<evidence type="ECO:0000256" key="1">
    <source>
        <dbReference type="SAM" id="MobiDB-lite"/>
    </source>
</evidence>
<dbReference type="EMBL" id="JAYWIO010000007">
    <property type="protein sequence ID" value="KAK7251092.1"/>
    <property type="molecule type" value="Genomic_DNA"/>
</dbReference>
<feature type="compositionally biased region" description="Acidic residues" evidence="1">
    <location>
        <begin position="221"/>
        <end position="241"/>
    </location>
</feature>
<sequence length="241" mass="25949">MKSISTGKLQTGTKLAEFCAHALLILEVLIHPRALPFVNANDISFGEAQCNFQGEYIRQNNITTFDLPRAGHDTFDPDDDLCARWLVNDNEVDASLAKDTKYPEGAAEGRNEMVSEAATNLDAEMIAIGDENIFNSDQPISCTANIPVAKARTSVATEIVSKRVVSDSTMPRGEGSHIESGQGSSANKTVELASQSSLLQATEGSSVLHGFTFELGHGGLLDDEDDPFPDIVDEDPDSDFD</sequence>